<comment type="similarity">
    <text evidence="2 12">Belongs to the amiloride-sensitive sodium channel (TC 1.A.6) family.</text>
</comment>
<keyword evidence="6" id="KW-1133">Transmembrane helix</keyword>
<evidence type="ECO:0000256" key="5">
    <source>
        <dbReference type="ARBA" id="ARBA00022692"/>
    </source>
</evidence>
<reference evidence="13" key="1">
    <citation type="submission" date="2025-05" db="UniProtKB">
        <authorList>
            <consortium name="RefSeq"/>
        </authorList>
    </citation>
    <scope>NUCLEOTIDE SEQUENCE [LARGE SCALE GENOMIC DNA]</scope>
</reference>
<reference evidence="14" key="2">
    <citation type="submission" date="2025-08" db="UniProtKB">
        <authorList>
            <consortium name="RefSeq"/>
        </authorList>
    </citation>
    <scope>IDENTIFICATION</scope>
    <source>
        <tissue evidence="14">Adult</tissue>
    </source>
</reference>
<keyword evidence="11 12" id="KW-0407">Ion channel</keyword>
<dbReference type="Proteomes" id="UP001652620">
    <property type="component" value="Chromosome 2"/>
</dbReference>
<sequence>MTYAYLHELTYPMSRPRNDLLLFNKVSPKTMPTKKPTRKPTLCQVVLPYCKGYCDISSLHGVRYLTDPKLYYFERVIWLLLMIATTCGCLYVYEDLADLYYSQRIHTIVEDSVSAIFTKPFPAIGICPRNRINWPKLMEAHEVFLARNASDEAVQTFRRFFAIMGDFSFGDFNHLRRLYRLDLNLTLLDNVDIMDVMRYVGFTCDELFVQPCHWRRNAYNCCELFSMERTEYGFCLVFNSVVTKRGRERMLKDRYYPYHNAKTTELSGLDVVINLDETKQPPNFTRTNGIYVMVKQPEQWHSDTRFINPNTYTKIPVIPQFTSTDERTRAVRPEERRCFFHNENDHPLYKKIPGLEYRRGNCFTRCHQEYVFKLCKCNLRVFFPQDESDNITACTAKDFKCLYEYRGSFSALMCSTTQYKCILVRTNTTAL</sequence>
<organism evidence="13 14">
    <name type="scientific">Bactrocera dorsalis</name>
    <name type="common">Oriental fruit fly</name>
    <name type="synonym">Dacus dorsalis</name>
    <dbReference type="NCBI Taxonomy" id="27457"/>
    <lineage>
        <taxon>Eukaryota</taxon>
        <taxon>Metazoa</taxon>
        <taxon>Ecdysozoa</taxon>
        <taxon>Arthropoda</taxon>
        <taxon>Hexapoda</taxon>
        <taxon>Insecta</taxon>
        <taxon>Pterygota</taxon>
        <taxon>Neoptera</taxon>
        <taxon>Endopterygota</taxon>
        <taxon>Diptera</taxon>
        <taxon>Brachycera</taxon>
        <taxon>Muscomorpha</taxon>
        <taxon>Tephritoidea</taxon>
        <taxon>Tephritidae</taxon>
        <taxon>Bactrocera</taxon>
        <taxon>Bactrocera</taxon>
    </lineage>
</organism>
<gene>
    <name evidence="14" type="primary">LOC105227560</name>
</gene>
<keyword evidence="4 12" id="KW-0894">Sodium channel</keyword>
<proteinExistence type="inferred from homology"/>
<keyword evidence="8 12" id="KW-0406">Ion transport</keyword>
<evidence type="ECO:0000256" key="11">
    <source>
        <dbReference type="ARBA" id="ARBA00023303"/>
    </source>
</evidence>
<dbReference type="Gene3D" id="2.60.470.10">
    <property type="entry name" value="Acid-sensing ion channels like domains"/>
    <property type="match status" value="1"/>
</dbReference>
<evidence type="ECO:0000313" key="13">
    <source>
        <dbReference type="Proteomes" id="UP001652620"/>
    </source>
</evidence>
<evidence type="ECO:0000256" key="9">
    <source>
        <dbReference type="ARBA" id="ARBA00023136"/>
    </source>
</evidence>
<dbReference type="Pfam" id="PF00858">
    <property type="entry name" value="ASC"/>
    <property type="match status" value="1"/>
</dbReference>
<keyword evidence="10 12" id="KW-0739">Sodium transport</keyword>
<comment type="subcellular location">
    <subcellularLocation>
        <location evidence="1">Membrane</location>
        <topology evidence="1">Multi-pass membrane protein</topology>
    </subcellularLocation>
</comment>
<evidence type="ECO:0000256" key="7">
    <source>
        <dbReference type="ARBA" id="ARBA00023053"/>
    </source>
</evidence>
<dbReference type="RefSeq" id="XP_049303145.1">
    <property type="nucleotide sequence ID" value="XM_049447188.1"/>
</dbReference>
<evidence type="ECO:0000256" key="6">
    <source>
        <dbReference type="ARBA" id="ARBA00022989"/>
    </source>
</evidence>
<evidence type="ECO:0000256" key="1">
    <source>
        <dbReference type="ARBA" id="ARBA00004141"/>
    </source>
</evidence>
<dbReference type="InterPro" id="IPR001873">
    <property type="entry name" value="ENaC"/>
</dbReference>
<dbReference type="GeneID" id="105227560"/>
<evidence type="ECO:0000256" key="4">
    <source>
        <dbReference type="ARBA" id="ARBA00022461"/>
    </source>
</evidence>
<keyword evidence="13" id="KW-1185">Reference proteome</keyword>
<protein>
    <submittedName>
        <fullName evidence="14">Pickpocket protein 19</fullName>
    </submittedName>
</protein>
<name>A0ABM3J1N0_BACDO</name>
<keyword evidence="3 12" id="KW-0813">Transport</keyword>
<evidence type="ECO:0000313" key="14">
    <source>
        <dbReference type="RefSeq" id="XP_049303145.1"/>
    </source>
</evidence>
<evidence type="ECO:0000256" key="10">
    <source>
        <dbReference type="ARBA" id="ARBA00023201"/>
    </source>
</evidence>
<dbReference type="PANTHER" id="PTHR11690">
    <property type="entry name" value="AMILORIDE-SENSITIVE SODIUM CHANNEL-RELATED"/>
    <property type="match status" value="1"/>
</dbReference>
<keyword evidence="5 12" id="KW-0812">Transmembrane</keyword>
<keyword evidence="9" id="KW-0472">Membrane</keyword>
<keyword evidence="7" id="KW-0915">Sodium</keyword>
<accession>A0ABM3J1N0</accession>
<evidence type="ECO:0000256" key="2">
    <source>
        <dbReference type="ARBA" id="ARBA00007193"/>
    </source>
</evidence>
<dbReference type="PANTHER" id="PTHR11690:SF288">
    <property type="entry name" value="AMILORIDE-SENSITIVE NA+ CHANNEL-RELATED"/>
    <property type="match status" value="1"/>
</dbReference>
<evidence type="ECO:0000256" key="12">
    <source>
        <dbReference type="RuleBase" id="RU000679"/>
    </source>
</evidence>
<evidence type="ECO:0000256" key="8">
    <source>
        <dbReference type="ARBA" id="ARBA00023065"/>
    </source>
</evidence>
<evidence type="ECO:0000256" key="3">
    <source>
        <dbReference type="ARBA" id="ARBA00022448"/>
    </source>
</evidence>